<name>A0AAE0YJH8_9GAST</name>
<reference evidence="1" key="1">
    <citation type="journal article" date="2023" name="G3 (Bethesda)">
        <title>A reference genome for the long-term kleptoplast-retaining sea slug Elysia crispata morphotype clarki.</title>
        <authorList>
            <person name="Eastman K.E."/>
            <person name="Pendleton A.L."/>
            <person name="Shaikh M.A."/>
            <person name="Suttiyut T."/>
            <person name="Ogas R."/>
            <person name="Tomko P."/>
            <person name="Gavelis G."/>
            <person name="Widhalm J.R."/>
            <person name="Wisecaver J.H."/>
        </authorList>
    </citation>
    <scope>NUCLEOTIDE SEQUENCE</scope>
    <source>
        <strain evidence="1">ECLA1</strain>
    </source>
</reference>
<dbReference type="AlphaFoldDB" id="A0AAE0YJH8"/>
<gene>
    <name evidence="1" type="ORF">RRG08_024837</name>
</gene>
<accession>A0AAE0YJH8</accession>
<evidence type="ECO:0000313" key="2">
    <source>
        <dbReference type="Proteomes" id="UP001283361"/>
    </source>
</evidence>
<keyword evidence="2" id="KW-1185">Reference proteome</keyword>
<dbReference type="EMBL" id="JAWDGP010006075">
    <property type="protein sequence ID" value="KAK3747690.1"/>
    <property type="molecule type" value="Genomic_DNA"/>
</dbReference>
<sequence>MRTGAGASRCWGSVEENTPWYTVDDQTAEETITTARSFVLRDVRYVQEEPNTREDKTRAGRTSADWSEIDEMAGMRDLRVPYLGITHLFCVSFSAAMERK</sequence>
<proteinExistence type="predicted"/>
<comment type="caution">
    <text evidence="1">The sequence shown here is derived from an EMBL/GenBank/DDBJ whole genome shotgun (WGS) entry which is preliminary data.</text>
</comment>
<protein>
    <submittedName>
        <fullName evidence="1">Uncharacterized protein</fullName>
    </submittedName>
</protein>
<organism evidence="1 2">
    <name type="scientific">Elysia crispata</name>
    <name type="common">lettuce slug</name>
    <dbReference type="NCBI Taxonomy" id="231223"/>
    <lineage>
        <taxon>Eukaryota</taxon>
        <taxon>Metazoa</taxon>
        <taxon>Spiralia</taxon>
        <taxon>Lophotrochozoa</taxon>
        <taxon>Mollusca</taxon>
        <taxon>Gastropoda</taxon>
        <taxon>Heterobranchia</taxon>
        <taxon>Euthyneura</taxon>
        <taxon>Panpulmonata</taxon>
        <taxon>Sacoglossa</taxon>
        <taxon>Placobranchoidea</taxon>
        <taxon>Plakobranchidae</taxon>
        <taxon>Elysia</taxon>
    </lineage>
</organism>
<evidence type="ECO:0000313" key="1">
    <source>
        <dbReference type="EMBL" id="KAK3747690.1"/>
    </source>
</evidence>
<dbReference type="Proteomes" id="UP001283361">
    <property type="component" value="Unassembled WGS sequence"/>
</dbReference>